<dbReference type="Proteomes" id="UP000674234">
    <property type="component" value="Unassembled WGS sequence"/>
</dbReference>
<sequence length="143" mass="15031">MTDRKEAPPQHNPHHTGSTPADTPEAAAAAPAPVVDPRNRASLAEALRTALSQLDVVTRPLASDRVGEPRGLLARGGGLTQAVILQPDPDPVNRPNLYAWYWLWSDGFRGTDGTSAEILCAGEDITTAAARVAHVLGVAGVQN</sequence>
<reference evidence="2" key="1">
    <citation type="submission" date="2021-02" db="EMBL/GenBank/DDBJ databases">
        <title>Draft genome sequence of Microbispora sp. RL4-1S isolated from rice leaves in Thailand.</title>
        <authorList>
            <person name="Muangham S."/>
            <person name="Duangmal K."/>
        </authorList>
    </citation>
    <scope>NUCLEOTIDE SEQUENCE</scope>
    <source>
        <strain evidence="2">RL4-1S</strain>
    </source>
</reference>
<evidence type="ECO:0000313" key="2">
    <source>
        <dbReference type="EMBL" id="MBP2703495.1"/>
    </source>
</evidence>
<feature type="compositionally biased region" description="Low complexity" evidence="1">
    <location>
        <begin position="19"/>
        <end position="36"/>
    </location>
</feature>
<feature type="region of interest" description="Disordered" evidence="1">
    <location>
        <begin position="1"/>
        <end position="40"/>
    </location>
</feature>
<protein>
    <submittedName>
        <fullName evidence="2">Uncharacterized protein</fullName>
    </submittedName>
</protein>
<accession>A0A941AGZ1</accession>
<comment type="caution">
    <text evidence="2">The sequence shown here is derived from an EMBL/GenBank/DDBJ whole genome shotgun (WGS) entry which is preliminary data.</text>
</comment>
<keyword evidence="3" id="KW-1185">Reference proteome</keyword>
<proteinExistence type="predicted"/>
<name>A0A941AGZ1_9ACTN</name>
<evidence type="ECO:0000256" key="1">
    <source>
        <dbReference type="SAM" id="MobiDB-lite"/>
    </source>
</evidence>
<dbReference type="AlphaFoldDB" id="A0A941AGZ1"/>
<gene>
    <name evidence="2" type="ORF">JOL79_06745</name>
</gene>
<evidence type="ECO:0000313" key="3">
    <source>
        <dbReference type="Proteomes" id="UP000674234"/>
    </source>
</evidence>
<dbReference type="RefSeq" id="WP_210154807.1">
    <property type="nucleotide sequence ID" value="NZ_JAFCNB010000003.1"/>
</dbReference>
<organism evidence="2 3">
    <name type="scientific">Microbispora oryzae</name>
    <dbReference type="NCBI Taxonomy" id="2806554"/>
    <lineage>
        <taxon>Bacteria</taxon>
        <taxon>Bacillati</taxon>
        <taxon>Actinomycetota</taxon>
        <taxon>Actinomycetes</taxon>
        <taxon>Streptosporangiales</taxon>
        <taxon>Streptosporangiaceae</taxon>
        <taxon>Microbispora</taxon>
    </lineage>
</organism>
<dbReference type="EMBL" id="JAFCNB010000003">
    <property type="protein sequence ID" value="MBP2703495.1"/>
    <property type="molecule type" value="Genomic_DNA"/>
</dbReference>